<accession>A0A1I7W6C2</accession>
<reference evidence="2" key="1">
    <citation type="submission" date="2016-11" db="UniProtKB">
        <authorList>
            <consortium name="WormBaseParasite"/>
        </authorList>
    </citation>
    <scope>IDENTIFICATION</scope>
</reference>
<keyword evidence="1" id="KW-1185">Reference proteome</keyword>
<name>A0A1I7W6C2_HETBA</name>
<dbReference type="Proteomes" id="UP000095283">
    <property type="component" value="Unplaced"/>
</dbReference>
<dbReference type="AlphaFoldDB" id="A0A1I7W6C2"/>
<evidence type="ECO:0000313" key="1">
    <source>
        <dbReference type="Proteomes" id="UP000095283"/>
    </source>
</evidence>
<dbReference type="WBParaSite" id="Hba_00153">
    <property type="protein sequence ID" value="Hba_00153"/>
    <property type="gene ID" value="Hba_00153"/>
</dbReference>
<protein>
    <submittedName>
        <fullName evidence="2">Secreted protein</fullName>
    </submittedName>
</protein>
<proteinExistence type="predicted"/>
<organism evidence="1 2">
    <name type="scientific">Heterorhabditis bacteriophora</name>
    <name type="common">Entomopathogenic nematode worm</name>
    <dbReference type="NCBI Taxonomy" id="37862"/>
    <lineage>
        <taxon>Eukaryota</taxon>
        <taxon>Metazoa</taxon>
        <taxon>Ecdysozoa</taxon>
        <taxon>Nematoda</taxon>
        <taxon>Chromadorea</taxon>
        <taxon>Rhabditida</taxon>
        <taxon>Rhabditina</taxon>
        <taxon>Rhabditomorpha</taxon>
        <taxon>Strongyloidea</taxon>
        <taxon>Heterorhabditidae</taxon>
        <taxon>Heterorhabditis</taxon>
    </lineage>
</organism>
<sequence length="86" mass="9756">MWLNILSIVELILNSRCPGQYQSTHFRCLLCGCDNVFISHLLLPKRFGGLTVCSTSSLINNCCGTTNTVIREHLIVPFTFSIVYYR</sequence>
<evidence type="ECO:0000313" key="2">
    <source>
        <dbReference type="WBParaSite" id="Hba_00153"/>
    </source>
</evidence>